<proteinExistence type="predicted"/>
<organism evidence="2 3">
    <name type="scientific">Mesorhabditis belari</name>
    <dbReference type="NCBI Taxonomy" id="2138241"/>
    <lineage>
        <taxon>Eukaryota</taxon>
        <taxon>Metazoa</taxon>
        <taxon>Ecdysozoa</taxon>
        <taxon>Nematoda</taxon>
        <taxon>Chromadorea</taxon>
        <taxon>Rhabditida</taxon>
        <taxon>Rhabditina</taxon>
        <taxon>Rhabditomorpha</taxon>
        <taxon>Rhabditoidea</taxon>
        <taxon>Rhabditidae</taxon>
        <taxon>Mesorhabditinae</taxon>
        <taxon>Mesorhabditis</taxon>
    </lineage>
</organism>
<feature type="transmembrane region" description="Helical" evidence="1">
    <location>
        <begin position="20"/>
        <end position="37"/>
    </location>
</feature>
<evidence type="ECO:0000256" key="1">
    <source>
        <dbReference type="SAM" id="Phobius"/>
    </source>
</evidence>
<name>A0AAF3F0Q0_9BILA</name>
<evidence type="ECO:0000313" key="3">
    <source>
        <dbReference type="WBParaSite" id="MBELARI_LOCUS20058"/>
    </source>
</evidence>
<keyword evidence="1" id="KW-0812">Transmembrane</keyword>
<dbReference type="AlphaFoldDB" id="A0AAF3F0Q0"/>
<protein>
    <submittedName>
        <fullName evidence="3">Uncharacterized protein</fullName>
    </submittedName>
</protein>
<keyword evidence="1" id="KW-0472">Membrane</keyword>
<sequence>MLPIEEVSSIERIEAQTSDIVTVATAMIVAVLGIIKGREEGRFSGMKCENWMRRKRGLHSTKLVLAFS</sequence>
<evidence type="ECO:0000313" key="2">
    <source>
        <dbReference type="Proteomes" id="UP000887575"/>
    </source>
</evidence>
<keyword evidence="2" id="KW-1185">Reference proteome</keyword>
<dbReference type="Proteomes" id="UP000887575">
    <property type="component" value="Unassembled WGS sequence"/>
</dbReference>
<accession>A0AAF3F0Q0</accession>
<dbReference type="WBParaSite" id="MBELARI_LOCUS20058">
    <property type="protein sequence ID" value="MBELARI_LOCUS20058"/>
    <property type="gene ID" value="MBELARI_LOCUS20058"/>
</dbReference>
<keyword evidence="1" id="KW-1133">Transmembrane helix</keyword>
<reference evidence="3" key="1">
    <citation type="submission" date="2024-02" db="UniProtKB">
        <authorList>
            <consortium name="WormBaseParasite"/>
        </authorList>
    </citation>
    <scope>IDENTIFICATION</scope>
</reference>